<proteinExistence type="inferred from homology"/>
<dbReference type="Pfam" id="PF01790">
    <property type="entry name" value="LGT"/>
    <property type="match status" value="1"/>
</dbReference>
<evidence type="ECO:0000256" key="1">
    <source>
        <dbReference type="ARBA" id="ARBA00007150"/>
    </source>
</evidence>
<dbReference type="STRING" id="1797535.A2744_01475"/>
<name>A0A1G1Y303_9BACT</name>
<evidence type="ECO:0000313" key="9">
    <source>
        <dbReference type="Proteomes" id="UP000178240"/>
    </source>
</evidence>
<dbReference type="AlphaFoldDB" id="A0A1G1Y303"/>
<reference evidence="8 9" key="1">
    <citation type="journal article" date="2016" name="Nat. Commun.">
        <title>Thousands of microbial genomes shed light on interconnected biogeochemical processes in an aquifer system.</title>
        <authorList>
            <person name="Anantharaman K."/>
            <person name="Brown C.T."/>
            <person name="Hug L.A."/>
            <person name="Sharon I."/>
            <person name="Castelle C.J."/>
            <person name="Probst A.J."/>
            <person name="Thomas B.C."/>
            <person name="Singh A."/>
            <person name="Wilkins M.J."/>
            <person name="Karaoz U."/>
            <person name="Brodie E.L."/>
            <person name="Williams K.H."/>
            <person name="Hubbard S.S."/>
            <person name="Banfield J.F."/>
        </authorList>
    </citation>
    <scope>NUCLEOTIDE SEQUENCE [LARGE SCALE GENOMIC DNA]</scope>
</reference>
<keyword evidence="4 7" id="KW-0812">Transmembrane</keyword>
<comment type="pathway">
    <text evidence="7">Protein modification; lipoprotein biosynthesis (diacylglyceryl transfer).</text>
</comment>
<dbReference type="PANTHER" id="PTHR30589">
    <property type="entry name" value="PROLIPOPROTEIN DIACYLGLYCERYL TRANSFERASE"/>
    <property type="match status" value="1"/>
</dbReference>
<dbReference type="Proteomes" id="UP000178240">
    <property type="component" value="Unassembled WGS sequence"/>
</dbReference>
<dbReference type="EC" id="2.5.1.145" evidence="7"/>
<keyword evidence="8" id="KW-0449">Lipoprotein</keyword>
<evidence type="ECO:0000256" key="6">
    <source>
        <dbReference type="ARBA" id="ARBA00023136"/>
    </source>
</evidence>
<accession>A0A1G1Y303</accession>
<dbReference type="GO" id="GO:0008961">
    <property type="term" value="F:phosphatidylglycerol-prolipoprotein diacylglyceryl transferase activity"/>
    <property type="evidence" value="ECO:0007669"/>
    <property type="project" value="UniProtKB-UniRule"/>
</dbReference>
<protein>
    <recommendedName>
        <fullName evidence="7">Phosphatidylglycerol--prolipoprotein diacylglyceryl transferase</fullName>
        <ecNumber evidence="7">2.5.1.145</ecNumber>
    </recommendedName>
</protein>
<evidence type="ECO:0000256" key="4">
    <source>
        <dbReference type="ARBA" id="ARBA00022692"/>
    </source>
</evidence>
<dbReference type="NCBIfam" id="TIGR00544">
    <property type="entry name" value="lgt"/>
    <property type="match status" value="1"/>
</dbReference>
<feature type="transmembrane region" description="Helical" evidence="7">
    <location>
        <begin position="229"/>
        <end position="246"/>
    </location>
</feature>
<keyword evidence="2 7" id="KW-1003">Cell membrane</keyword>
<dbReference type="HAMAP" id="MF_01147">
    <property type="entry name" value="Lgt"/>
    <property type="match status" value="1"/>
</dbReference>
<dbReference type="InterPro" id="IPR001640">
    <property type="entry name" value="Lgt"/>
</dbReference>
<dbReference type="EMBL" id="MHIE01000002">
    <property type="protein sequence ID" value="OGY46715.1"/>
    <property type="molecule type" value="Genomic_DNA"/>
</dbReference>
<comment type="caution">
    <text evidence="8">The sequence shown here is derived from an EMBL/GenBank/DDBJ whole genome shotgun (WGS) entry which is preliminary data.</text>
</comment>
<sequence>MFNFLHTFLPQPILFQFGFLTVYWYGLFVVSAMIVGLFVAVKVAKRLGINHEEMLNLIFYLIIFGLLGARLYAVMLDLPYYLSEPLEMIAVWHGGLAIHGGIIGGLVTLIVYCYKKKQSFWLLADVLALALPLGQAIGRWGNYFNQELFGRPTSSVWGIPIAPQNRPAGYINFTYFQPTFLYESVLNLLNFFILLILFYHFSQPERPRQGVRGVEGSQTLKRVQGDRRGLIALVYLINYSLIRIFMEQFRTDSTPIALGLRLPILVSILIIIISSALIIFRVRVFKKEFPS</sequence>
<feature type="transmembrane region" description="Helical" evidence="7">
    <location>
        <begin position="55"/>
        <end position="75"/>
    </location>
</feature>
<evidence type="ECO:0000256" key="3">
    <source>
        <dbReference type="ARBA" id="ARBA00022679"/>
    </source>
</evidence>
<comment type="catalytic activity">
    <reaction evidence="7">
        <text>L-cysteinyl-[prolipoprotein] + a 1,2-diacyl-sn-glycero-3-phospho-(1'-sn-glycerol) = an S-1,2-diacyl-sn-glyceryl-L-cysteinyl-[prolipoprotein] + sn-glycerol 1-phosphate + H(+)</text>
        <dbReference type="Rhea" id="RHEA:56712"/>
        <dbReference type="Rhea" id="RHEA-COMP:14679"/>
        <dbReference type="Rhea" id="RHEA-COMP:14680"/>
        <dbReference type="ChEBI" id="CHEBI:15378"/>
        <dbReference type="ChEBI" id="CHEBI:29950"/>
        <dbReference type="ChEBI" id="CHEBI:57685"/>
        <dbReference type="ChEBI" id="CHEBI:64716"/>
        <dbReference type="ChEBI" id="CHEBI:140658"/>
        <dbReference type="EC" id="2.5.1.145"/>
    </reaction>
</comment>
<dbReference type="GO" id="GO:0042158">
    <property type="term" value="P:lipoprotein biosynthetic process"/>
    <property type="evidence" value="ECO:0007669"/>
    <property type="project" value="UniProtKB-UniRule"/>
</dbReference>
<comment type="function">
    <text evidence="7">Catalyzes the transfer of the diacylglyceryl group from phosphatidylglycerol to the sulfhydryl group of the N-terminal cysteine of a prolipoprotein, the first step in the formation of mature lipoproteins.</text>
</comment>
<evidence type="ECO:0000256" key="7">
    <source>
        <dbReference type="HAMAP-Rule" id="MF_01147"/>
    </source>
</evidence>
<feature type="binding site" evidence="7">
    <location>
        <position position="139"/>
    </location>
    <ligand>
        <name>a 1,2-diacyl-sn-glycero-3-phospho-(1'-sn-glycerol)</name>
        <dbReference type="ChEBI" id="CHEBI:64716"/>
    </ligand>
</feature>
<evidence type="ECO:0000256" key="2">
    <source>
        <dbReference type="ARBA" id="ARBA00022475"/>
    </source>
</evidence>
<feature type="transmembrane region" description="Helical" evidence="7">
    <location>
        <begin position="22"/>
        <end position="43"/>
    </location>
</feature>
<organism evidence="8 9">
    <name type="scientific">Candidatus Buchananbacteria bacterium RIFCSPHIGHO2_01_FULL_44_11</name>
    <dbReference type="NCBI Taxonomy" id="1797535"/>
    <lineage>
        <taxon>Bacteria</taxon>
        <taxon>Candidatus Buchananiibacteriota</taxon>
    </lineage>
</organism>
<feature type="transmembrane region" description="Helical" evidence="7">
    <location>
        <begin position="120"/>
        <end position="138"/>
    </location>
</feature>
<keyword evidence="3 7" id="KW-0808">Transferase</keyword>
<evidence type="ECO:0000256" key="5">
    <source>
        <dbReference type="ARBA" id="ARBA00022989"/>
    </source>
</evidence>
<dbReference type="PANTHER" id="PTHR30589:SF0">
    <property type="entry name" value="PHOSPHATIDYLGLYCEROL--PROLIPOPROTEIN DIACYLGLYCERYL TRANSFERASE"/>
    <property type="match status" value="1"/>
</dbReference>
<keyword evidence="5 7" id="KW-1133">Transmembrane helix</keyword>
<feature type="transmembrane region" description="Helical" evidence="7">
    <location>
        <begin position="258"/>
        <end position="280"/>
    </location>
</feature>
<dbReference type="UniPathway" id="UPA00664"/>
<feature type="transmembrane region" description="Helical" evidence="7">
    <location>
        <begin position="180"/>
        <end position="199"/>
    </location>
</feature>
<gene>
    <name evidence="7" type="primary">lgt</name>
    <name evidence="8" type="ORF">A2744_01475</name>
</gene>
<feature type="transmembrane region" description="Helical" evidence="7">
    <location>
        <begin position="90"/>
        <end position="113"/>
    </location>
</feature>
<dbReference type="PROSITE" id="PS01311">
    <property type="entry name" value="LGT"/>
    <property type="match status" value="1"/>
</dbReference>
<comment type="similarity">
    <text evidence="1 7">Belongs to the Lgt family.</text>
</comment>
<evidence type="ECO:0000313" key="8">
    <source>
        <dbReference type="EMBL" id="OGY46715.1"/>
    </source>
</evidence>
<dbReference type="GO" id="GO:0005886">
    <property type="term" value="C:plasma membrane"/>
    <property type="evidence" value="ECO:0007669"/>
    <property type="project" value="UniProtKB-SubCell"/>
</dbReference>
<comment type="subcellular location">
    <subcellularLocation>
        <location evidence="7">Cell membrane</location>
        <topology evidence="7">Multi-pass membrane protein</topology>
    </subcellularLocation>
</comment>
<keyword evidence="6 7" id="KW-0472">Membrane</keyword>